<evidence type="ECO:0000313" key="2">
    <source>
        <dbReference type="Proteomes" id="UP000887013"/>
    </source>
</evidence>
<dbReference type="AlphaFoldDB" id="A0A8X6MV37"/>
<dbReference type="EMBL" id="BMAW01002654">
    <property type="protein sequence ID" value="GFS79636.1"/>
    <property type="molecule type" value="Genomic_DNA"/>
</dbReference>
<accession>A0A8X6MV37</accession>
<reference evidence="1" key="1">
    <citation type="submission" date="2020-08" db="EMBL/GenBank/DDBJ databases">
        <title>Multicomponent nature underlies the extraordinary mechanical properties of spider dragline silk.</title>
        <authorList>
            <person name="Kono N."/>
            <person name="Nakamura H."/>
            <person name="Mori M."/>
            <person name="Yoshida Y."/>
            <person name="Ohtoshi R."/>
            <person name="Malay A.D."/>
            <person name="Moran D.A.P."/>
            <person name="Tomita M."/>
            <person name="Numata K."/>
            <person name="Arakawa K."/>
        </authorList>
    </citation>
    <scope>NUCLEOTIDE SEQUENCE</scope>
</reference>
<sequence>MDSRSGVVSYRSVMVRQGFVEMSLINIGTIYLSPARSRFISGPFKTAYLSLEAPHPRTDAEPYRKEEHVVSVLQSQRVSSLAGGRKAPLLHFASIPLSHVSNICI</sequence>
<organism evidence="1 2">
    <name type="scientific">Nephila pilipes</name>
    <name type="common">Giant wood spider</name>
    <name type="synonym">Nephila maculata</name>
    <dbReference type="NCBI Taxonomy" id="299642"/>
    <lineage>
        <taxon>Eukaryota</taxon>
        <taxon>Metazoa</taxon>
        <taxon>Ecdysozoa</taxon>
        <taxon>Arthropoda</taxon>
        <taxon>Chelicerata</taxon>
        <taxon>Arachnida</taxon>
        <taxon>Araneae</taxon>
        <taxon>Araneomorphae</taxon>
        <taxon>Entelegynae</taxon>
        <taxon>Araneoidea</taxon>
        <taxon>Nephilidae</taxon>
        <taxon>Nephila</taxon>
    </lineage>
</organism>
<comment type="caution">
    <text evidence="1">The sequence shown here is derived from an EMBL/GenBank/DDBJ whole genome shotgun (WGS) entry which is preliminary data.</text>
</comment>
<evidence type="ECO:0000313" key="1">
    <source>
        <dbReference type="EMBL" id="GFS79636.1"/>
    </source>
</evidence>
<gene>
    <name evidence="1" type="ORF">NPIL_5641</name>
</gene>
<dbReference type="Proteomes" id="UP000887013">
    <property type="component" value="Unassembled WGS sequence"/>
</dbReference>
<proteinExistence type="predicted"/>
<name>A0A8X6MV37_NEPPI</name>
<keyword evidence="2" id="KW-1185">Reference proteome</keyword>
<protein>
    <submittedName>
        <fullName evidence="1">Uncharacterized protein</fullName>
    </submittedName>
</protein>